<evidence type="ECO:0000313" key="4">
    <source>
        <dbReference type="Proteomes" id="UP001056855"/>
    </source>
</evidence>
<organism evidence="3 4">
    <name type="scientific">Natronosalvus rutilus</name>
    <dbReference type="NCBI Taxonomy" id="2953753"/>
    <lineage>
        <taxon>Archaea</taxon>
        <taxon>Methanobacteriati</taxon>
        <taxon>Methanobacteriota</taxon>
        <taxon>Stenosarchaea group</taxon>
        <taxon>Halobacteria</taxon>
        <taxon>Halobacteriales</taxon>
        <taxon>Natrialbaceae</taxon>
        <taxon>Natronosalvus</taxon>
    </lineage>
</organism>
<feature type="domain" description="DUF8147" evidence="2">
    <location>
        <begin position="5"/>
        <end position="120"/>
    </location>
</feature>
<accession>A0A9E7N8L5</accession>
<feature type="transmembrane region" description="Helical" evidence="1">
    <location>
        <begin position="37"/>
        <end position="59"/>
    </location>
</feature>
<keyword evidence="1" id="KW-0812">Transmembrane</keyword>
<sequence length="148" mass="15007">MNSILKVAVSVVVGIIGFLVIGIGVTEALDPYVWPSAMLGLPAGLTAGIALVLLTHLGVTYREEITATGRSTERTVRRLRATIAGIIGFVAGGGLAAVVLWTQAVGLATAMIFGLPVGIFVAVLAAVLVSRRDGTSRASSGSPPANSP</sequence>
<dbReference type="GeneID" id="73290505"/>
<dbReference type="InterPro" id="IPR058460">
    <property type="entry name" value="DUF8147"/>
</dbReference>
<dbReference type="EMBL" id="CP100355">
    <property type="protein sequence ID" value="UTF52250.1"/>
    <property type="molecule type" value="Genomic_DNA"/>
</dbReference>
<protein>
    <recommendedName>
        <fullName evidence="2">DUF8147 domain-containing protein</fullName>
    </recommendedName>
</protein>
<dbReference type="AlphaFoldDB" id="A0A9E7N8L5"/>
<dbReference type="KEGG" id="sawl:NGM29_10625"/>
<evidence type="ECO:0000256" key="1">
    <source>
        <dbReference type="SAM" id="Phobius"/>
    </source>
</evidence>
<feature type="transmembrane region" description="Helical" evidence="1">
    <location>
        <begin position="7"/>
        <end position="25"/>
    </location>
</feature>
<keyword evidence="4" id="KW-1185">Reference proteome</keyword>
<keyword evidence="1" id="KW-1133">Transmembrane helix</keyword>
<feature type="transmembrane region" description="Helical" evidence="1">
    <location>
        <begin position="107"/>
        <end position="129"/>
    </location>
</feature>
<name>A0A9E7N8L5_9EURY</name>
<dbReference type="Proteomes" id="UP001056855">
    <property type="component" value="Chromosome"/>
</dbReference>
<evidence type="ECO:0000259" key="2">
    <source>
        <dbReference type="Pfam" id="PF26472"/>
    </source>
</evidence>
<dbReference type="Pfam" id="PF26472">
    <property type="entry name" value="DUF8147"/>
    <property type="match status" value="1"/>
</dbReference>
<dbReference type="RefSeq" id="WP_254156102.1">
    <property type="nucleotide sequence ID" value="NZ_CP100355.1"/>
</dbReference>
<evidence type="ECO:0000313" key="3">
    <source>
        <dbReference type="EMBL" id="UTF52250.1"/>
    </source>
</evidence>
<gene>
    <name evidence="3" type="ORF">NGM29_10625</name>
</gene>
<proteinExistence type="predicted"/>
<keyword evidence="1" id="KW-0472">Membrane</keyword>
<reference evidence="3" key="1">
    <citation type="submission" date="2022-06" db="EMBL/GenBank/DDBJ databases">
        <title>Diverse halophilic archaea isolated from saline environments.</title>
        <authorList>
            <person name="Cui H.-L."/>
        </authorList>
    </citation>
    <scope>NUCLEOTIDE SEQUENCE</scope>
    <source>
        <strain evidence="3">WLHS1</strain>
    </source>
</reference>
<feature type="transmembrane region" description="Helical" evidence="1">
    <location>
        <begin position="79"/>
        <end position="101"/>
    </location>
</feature>